<proteinExistence type="predicted"/>
<evidence type="ECO:0000313" key="2">
    <source>
        <dbReference type="EMBL" id="CAA9549305.1"/>
    </source>
</evidence>
<dbReference type="PANTHER" id="PTHR43617:SF31">
    <property type="entry name" value="MYCOTHIOL ACETYLTRANSFERASE"/>
    <property type="match status" value="1"/>
</dbReference>
<evidence type="ECO:0000259" key="1">
    <source>
        <dbReference type="PROSITE" id="PS51186"/>
    </source>
</evidence>
<organism evidence="2">
    <name type="scientific">uncultured Thermomicrobiales bacterium</name>
    <dbReference type="NCBI Taxonomy" id="1645740"/>
    <lineage>
        <taxon>Bacteria</taxon>
        <taxon>Pseudomonadati</taxon>
        <taxon>Thermomicrobiota</taxon>
        <taxon>Thermomicrobia</taxon>
        <taxon>Thermomicrobiales</taxon>
        <taxon>environmental samples</taxon>
    </lineage>
</organism>
<sequence>MKPDESSPAGPGPVLPFSVRPLTPEDAIAICHWRYPGQYAFYDYDPGDWRSMLAPEANYVAVAGADGAVAGFLTFGANARVSGAQAAGLYASEALDIGLGLRPDLTGQGYGRAFLASALAWAEWRYNPSTIRLVVATFNTRAIRAYERAGFVAGPAFTSPVAGREVPFVLMTRPVSRENAGRESMPGR</sequence>
<dbReference type="Pfam" id="PF00583">
    <property type="entry name" value="Acetyltransf_1"/>
    <property type="match status" value="1"/>
</dbReference>
<reference evidence="2" key="1">
    <citation type="submission" date="2020-02" db="EMBL/GenBank/DDBJ databases">
        <authorList>
            <person name="Meier V. D."/>
        </authorList>
    </citation>
    <scope>NUCLEOTIDE SEQUENCE</scope>
    <source>
        <strain evidence="2">AVDCRST_MAG70</strain>
    </source>
</reference>
<dbReference type="SUPFAM" id="SSF55729">
    <property type="entry name" value="Acyl-CoA N-acyltransferases (Nat)"/>
    <property type="match status" value="1"/>
</dbReference>
<dbReference type="GO" id="GO:0008999">
    <property type="term" value="F:protein-N-terminal-alanine acetyltransferase activity"/>
    <property type="evidence" value="ECO:0007669"/>
    <property type="project" value="TreeGrafter"/>
</dbReference>
<dbReference type="InterPro" id="IPR016181">
    <property type="entry name" value="Acyl_CoA_acyltransferase"/>
</dbReference>
<gene>
    <name evidence="2" type="ORF">AVDCRST_MAG70-786</name>
</gene>
<dbReference type="AlphaFoldDB" id="A0A6J4UH31"/>
<feature type="domain" description="N-acetyltransferase" evidence="1">
    <location>
        <begin position="17"/>
        <end position="176"/>
    </location>
</feature>
<dbReference type="PANTHER" id="PTHR43617">
    <property type="entry name" value="L-AMINO ACID N-ACETYLTRANSFERASE"/>
    <property type="match status" value="1"/>
</dbReference>
<dbReference type="PROSITE" id="PS51186">
    <property type="entry name" value="GNAT"/>
    <property type="match status" value="1"/>
</dbReference>
<name>A0A6J4UH31_9BACT</name>
<protein>
    <recommendedName>
        <fullName evidence="1">N-acetyltransferase domain-containing protein</fullName>
    </recommendedName>
</protein>
<accession>A0A6J4UH31</accession>
<dbReference type="InterPro" id="IPR000182">
    <property type="entry name" value="GNAT_dom"/>
</dbReference>
<dbReference type="InterPro" id="IPR050276">
    <property type="entry name" value="MshD_Acetyltransferase"/>
</dbReference>
<dbReference type="Gene3D" id="3.40.630.30">
    <property type="match status" value="1"/>
</dbReference>
<dbReference type="EMBL" id="CADCWH010000122">
    <property type="protein sequence ID" value="CAA9549305.1"/>
    <property type="molecule type" value="Genomic_DNA"/>
</dbReference>